<feature type="region of interest" description="Disordered" evidence="1">
    <location>
        <begin position="224"/>
        <end position="260"/>
    </location>
</feature>
<reference evidence="3" key="1">
    <citation type="submission" date="2021-09" db="EMBL/GenBank/DDBJ databases">
        <title>Complete genome sequence and metabolic characterization of Streptomyces tanashiensis DSM 731 the producer of antibacterial Kalafungin and diverse secondary metabolites.</title>
        <authorList>
            <person name="Abbasi M.N."/>
            <person name="Anwar M.N."/>
            <person name="Alam K."/>
            <person name="Shoaib M."/>
            <person name="Lin Z."/>
            <person name="Hayat M."/>
            <person name="Ali M.I."/>
            <person name="Malik H.M.T."/>
            <person name="Ahmed I."/>
            <person name="Li A."/>
            <person name="Hailong Wang H."/>
            <person name="Zhang Y."/>
        </authorList>
    </citation>
    <scope>NUCLEOTIDE SEQUENCE</scope>
    <source>
        <strain evidence="3">Kala</strain>
    </source>
</reference>
<feature type="domain" description="ParB-like N-terminal" evidence="2">
    <location>
        <begin position="29"/>
        <end position="113"/>
    </location>
</feature>
<dbReference type="InterPro" id="IPR003115">
    <property type="entry name" value="ParB_N"/>
</dbReference>
<dbReference type="SMART" id="SM00470">
    <property type="entry name" value="ParB"/>
    <property type="match status" value="1"/>
</dbReference>
<dbReference type="InterPro" id="IPR036086">
    <property type="entry name" value="ParB/Sulfiredoxin_sf"/>
</dbReference>
<keyword evidence="4" id="KW-1185">Reference proteome</keyword>
<accession>A0ABY6R7S6</accession>
<sequence length="340" mass="37889">MDMREIGLTWHDTEVVLRQFSPNADLPVVELPVTELVLTESPRSQGISTAHVHTLKETDATLPPILVHHDSMHVIDGLHRVQAAILKGKKKIRARLFRGSDDQAYLLAVKLNTTHGLPLQLTDRRNAALRILDVHPDWSNRAIAEVTNLSDKTIAKLRGQKSGESEKQKHRMGRDGRSHPLDVNYGRLRASQFITDRPDASLREIAKAAGVSPNTARRVRNSLREGRNPLLEPASTSAGSLVEADTEESYPPSPTKVVSSIPHDIRRPTWFKLKRDPSLRSTETGRFLLRSLSLHALTTDTWDRLIETIPPHCVSAVADAARECAAAWQQFADRLEDSGD</sequence>
<evidence type="ECO:0000313" key="4">
    <source>
        <dbReference type="Proteomes" id="UP001164506"/>
    </source>
</evidence>
<organism evidence="3 4">
    <name type="scientific">Streptomyces tanashiensis</name>
    <dbReference type="NCBI Taxonomy" id="67367"/>
    <lineage>
        <taxon>Bacteria</taxon>
        <taxon>Bacillati</taxon>
        <taxon>Actinomycetota</taxon>
        <taxon>Actinomycetes</taxon>
        <taxon>Kitasatosporales</taxon>
        <taxon>Streptomycetaceae</taxon>
        <taxon>Streptomyces</taxon>
    </lineage>
</organism>
<evidence type="ECO:0000313" key="3">
    <source>
        <dbReference type="EMBL" id="UZX26126.1"/>
    </source>
</evidence>
<dbReference type="EMBL" id="CP084204">
    <property type="protein sequence ID" value="UZX26126.1"/>
    <property type="molecule type" value="Genomic_DNA"/>
</dbReference>
<gene>
    <name evidence="3" type="ORF">LDH80_38025</name>
</gene>
<feature type="compositionally biased region" description="Basic and acidic residues" evidence="1">
    <location>
        <begin position="161"/>
        <end position="180"/>
    </location>
</feature>
<feature type="region of interest" description="Disordered" evidence="1">
    <location>
        <begin position="158"/>
        <end position="182"/>
    </location>
</feature>
<name>A0ABY6R7S6_9ACTN</name>
<dbReference type="GeneID" id="95605361"/>
<dbReference type="RefSeq" id="WP_190104832.1">
    <property type="nucleotide sequence ID" value="NZ_BMUH01000009.1"/>
</dbReference>
<proteinExistence type="predicted"/>
<evidence type="ECO:0000259" key="2">
    <source>
        <dbReference type="SMART" id="SM00470"/>
    </source>
</evidence>
<protein>
    <submittedName>
        <fullName evidence="3">ParB N-terminal domain-containing protein</fullName>
    </submittedName>
</protein>
<evidence type="ECO:0000256" key="1">
    <source>
        <dbReference type="SAM" id="MobiDB-lite"/>
    </source>
</evidence>
<dbReference type="SUPFAM" id="SSF110849">
    <property type="entry name" value="ParB/Sulfiredoxin"/>
    <property type="match status" value="1"/>
</dbReference>
<dbReference type="Proteomes" id="UP001164506">
    <property type="component" value="Chromosome"/>
</dbReference>